<sequence length="353" mass="41627">MSLKYCQKDCHQDQPVSFFIKENSNWVLCCAMCQYESDLPKQQFTAIKDLEKINKETKTKLESSDIINNLQITLMNVKQWQSQIETLILEIKSQIQHKIDHFSSLIDTLNQNTEFFIFNKEKFQEVLHFREQLKDNLDTCECEIENLQSNLANAYQILQLASPFQKIEIAIKVPSNLYEQENQQGKSNSNSIINEEKSNNNIQQQIIQEFGQINIAKPNVQKSQEIKQQGKIQINQNEYYEGEIYKGMMHGKGKIVKTTPFYECTFEGDFFENKKHGKIIETQIEIETQDMYQSFFKSLTLIKPTNQKKIKLIGEYKNDKKIEVFTKISYINDTKESERFQFYEDDVLIEEFD</sequence>
<gene>
    <name evidence="2" type="ORF">PPENT_87.1.T0530080</name>
</gene>
<name>A0A8S1UZI1_9CILI</name>
<organism evidence="2 3">
    <name type="scientific">Paramecium pentaurelia</name>
    <dbReference type="NCBI Taxonomy" id="43138"/>
    <lineage>
        <taxon>Eukaryota</taxon>
        <taxon>Sar</taxon>
        <taxon>Alveolata</taxon>
        <taxon>Ciliophora</taxon>
        <taxon>Intramacronucleata</taxon>
        <taxon>Oligohymenophorea</taxon>
        <taxon>Peniculida</taxon>
        <taxon>Parameciidae</taxon>
        <taxon>Paramecium</taxon>
    </lineage>
</organism>
<proteinExistence type="predicted"/>
<comment type="caution">
    <text evidence="2">The sequence shown here is derived from an EMBL/GenBank/DDBJ whole genome shotgun (WGS) entry which is preliminary data.</text>
</comment>
<dbReference type="EMBL" id="CAJJDO010000053">
    <property type="protein sequence ID" value="CAD8170480.1"/>
    <property type="molecule type" value="Genomic_DNA"/>
</dbReference>
<dbReference type="OrthoDB" id="304971at2759"/>
<reference evidence="2" key="1">
    <citation type="submission" date="2021-01" db="EMBL/GenBank/DDBJ databases">
        <authorList>
            <consortium name="Genoscope - CEA"/>
            <person name="William W."/>
        </authorList>
    </citation>
    <scope>NUCLEOTIDE SEQUENCE</scope>
</reference>
<dbReference type="AlphaFoldDB" id="A0A8S1UZI1"/>
<accession>A0A8S1UZI1</accession>
<evidence type="ECO:0000313" key="3">
    <source>
        <dbReference type="Proteomes" id="UP000689195"/>
    </source>
</evidence>
<dbReference type="Proteomes" id="UP000689195">
    <property type="component" value="Unassembled WGS sequence"/>
</dbReference>
<evidence type="ECO:0000256" key="1">
    <source>
        <dbReference type="SAM" id="Coils"/>
    </source>
</evidence>
<keyword evidence="1" id="KW-0175">Coiled coil</keyword>
<feature type="coiled-coil region" evidence="1">
    <location>
        <begin position="130"/>
        <end position="157"/>
    </location>
</feature>
<protein>
    <submittedName>
        <fullName evidence="2">Uncharacterized protein</fullName>
    </submittedName>
</protein>
<keyword evidence="3" id="KW-1185">Reference proteome</keyword>
<evidence type="ECO:0000313" key="2">
    <source>
        <dbReference type="EMBL" id="CAD8170480.1"/>
    </source>
</evidence>